<dbReference type="PROSITE" id="PS50112">
    <property type="entry name" value="PAS"/>
    <property type="match status" value="1"/>
</dbReference>
<comment type="caution">
    <text evidence="4">The sequence shown here is derived from an EMBL/GenBank/DDBJ whole genome shotgun (WGS) entry which is preliminary data.</text>
</comment>
<dbReference type="AlphaFoldDB" id="Q1K2H4"/>
<dbReference type="InterPro" id="IPR029016">
    <property type="entry name" value="GAF-like_dom_sf"/>
</dbReference>
<dbReference type="NCBIfam" id="TIGR00229">
    <property type="entry name" value="sensory_box"/>
    <property type="match status" value="1"/>
</dbReference>
<name>Q1K2H4_DESA6</name>
<feature type="domain" description="PAS" evidence="2">
    <location>
        <begin position="352"/>
        <end position="401"/>
    </location>
</feature>
<feature type="domain" description="PAC" evidence="3">
    <location>
        <begin position="423"/>
        <end position="475"/>
    </location>
</feature>
<dbReference type="InterPro" id="IPR007892">
    <property type="entry name" value="CHASE4"/>
</dbReference>
<dbReference type="PROSITE" id="PS50113">
    <property type="entry name" value="PAC"/>
    <property type="match status" value="1"/>
</dbReference>
<reference evidence="4" key="1">
    <citation type="submission" date="2006-05" db="EMBL/GenBank/DDBJ databases">
        <title>Annotation of the draft genome assembly of Desulfuromonas acetoxidans DSM 684.</title>
        <authorList>
            <consortium name="US DOE Joint Genome Institute (JGI-ORNL)"/>
            <person name="Larimer F."/>
            <person name="Land M."/>
            <person name="Hauser L."/>
        </authorList>
    </citation>
    <scope>NUCLEOTIDE SEQUENCE [LARGE SCALE GENOMIC DNA]</scope>
    <source>
        <strain evidence="4">DSM 684</strain>
    </source>
</reference>
<gene>
    <name evidence="4" type="ORF">Dace_2159</name>
</gene>
<protein>
    <submittedName>
        <fullName evidence="4">PAS/PAC sensor protein</fullName>
    </submittedName>
</protein>
<dbReference type="Proteomes" id="UP000005695">
    <property type="component" value="Unassembled WGS sequence"/>
</dbReference>
<organism evidence="4 5">
    <name type="scientific">Desulfuromonas acetoxidans (strain DSM 684 / 11070)</name>
    <dbReference type="NCBI Taxonomy" id="281689"/>
    <lineage>
        <taxon>Bacteria</taxon>
        <taxon>Pseudomonadati</taxon>
        <taxon>Thermodesulfobacteriota</taxon>
        <taxon>Desulfuromonadia</taxon>
        <taxon>Desulfuromonadales</taxon>
        <taxon>Desulfuromonadaceae</taxon>
        <taxon>Desulfuromonas</taxon>
    </lineage>
</organism>
<feature type="transmembrane region" description="Helical" evidence="1">
    <location>
        <begin position="269"/>
        <end position="292"/>
    </location>
</feature>
<evidence type="ECO:0000259" key="3">
    <source>
        <dbReference type="PROSITE" id="PS50113"/>
    </source>
</evidence>
<dbReference type="InterPro" id="IPR000014">
    <property type="entry name" value="PAS"/>
</dbReference>
<dbReference type="Gene3D" id="3.30.450.20">
    <property type="entry name" value="PAS domain"/>
    <property type="match status" value="1"/>
</dbReference>
<sequence>MRLNLKSRLLLTYAGFVLIALSVALFSYYYFVLPGYALIEKQDARHHMERVLSSIDREVVNLDRLVRDYAFWDDTYTFINTASEAYLQSNYLNEMLIDNRLSSVAIFNSHGTLLYYKHLDLVSGVERPLDDSMYNDALVELGGGLIRPASGLLAGDNGLQMVAARSIMTSDARGPVRGTLVFTRPLDSALINDLSRQFRFDIQVTPLQRISARARQQLKHITRTEPISIHASGDTTLDAFAKLTDLDQKEIAVVQMKLPRTLYVHTRNIMMSSLGFALLSILLMAFVFAATVRRMVMQPFKELANVIHSYRGNRIAPMPLTLSCDNDMGGLAEEFNYLLTDLEESRVHQTFSEEKTDLIKRVVPSAIFTVDSNKVITSWNARAEHITGYSAAEMVGSTCFLFAQTPCQESCGLFDEGIDKPIMGRECTIRHKNGSVLTVSKNADFLRDAQGHIIGGIECFEDITVRKRSEEALQWELALNSRLAKLSHSILHNAGNVREVAGEVLEYARNLTGSSHGFVAELDEQDQFQRLWDYTPMFEGLQKHQGHPIIPAPANGRGSLLHSVYKRQNGVYFNSLEQLSVVNLADGISEEISHFMAVPVCDSKRIIGQVALANNAEGYGKRELQAVEQLAELFAVVLSQAQDVQCSDDVETCHYVVKSLEVCQM</sequence>
<dbReference type="Pfam" id="PF05228">
    <property type="entry name" value="CHASE4"/>
    <property type="match status" value="1"/>
</dbReference>
<dbReference type="Pfam" id="PF13185">
    <property type="entry name" value="GAF_2"/>
    <property type="match status" value="1"/>
</dbReference>
<dbReference type="SUPFAM" id="SSF55785">
    <property type="entry name" value="PYP-like sensor domain (PAS domain)"/>
    <property type="match status" value="1"/>
</dbReference>
<keyword evidence="5" id="KW-1185">Reference proteome</keyword>
<reference evidence="4" key="2">
    <citation type="submission" date="2006-05" db="EMBL/GenBank/DDBJ databases">
        <title>Sequencing of the draft genome and assembly of Desulfuromonas acetoxidans DSM 684.</title>
        <authorList>
            <consortium name="US DOE Joint Genome Institute (JGI-PGF)"/>
            <person name="Copeland A."/>
            <person name="Lucas S."/>
            <person name="Lapidus A."/>
            <person name="Barry K."/>
            <person name="Detter J.C."/>
            <person name="Glavina del Rio T."/>
            <person name="Hammon N."/>
            <person name="Israni S."/>
            <person name="Dalin E."/>
            <person name="Tice H."/>
            <person name="Bruce D."/>
            <person name="Pitluck S."/>
            <person name="Richardson P."/>
        </authorList>
    </citation>
    <scope>NUCLEOTIDE SEQUENCE [LARGE SCALE GENOMIC DNA]</scope>
    <source>
        <strain evidence="4">DSM 684</strain>
    </source>
</reference>
<dbReference type="Pfam" id="PF13426">
    <property type="entry name" value="PAS_9"/>
    <property type="match status" value="1"/>
</dbReference>
<dbReference type="SUPFAM" id="SSF55781">
    <property type="entry name" value="GAF domain-like"/>
    <property type="match status" value="1"/>
</dbReference>
<dbReference type="OrthoDB" id="5405684at2"/>
<dbReference type="InterPro" id="IPR003018">
    <property type="entry name" value="GAF"/>
</dbReference>
<accession>Q1K2H4</accession>
<evidence type="ECO:0000313" key="4">
    <source>
        <dbReference type="EMBL" id="EAT16907.1"/>
    </source>
</evidence>
<evidence type="ECO:0000313" key="5">
    <source>
        <dbReference type="Proteomes" id="UP000005695"/>
    </source>
</evidence>
<proteinExistence type="predicted"/>
<keyword evidence="1" id="KW-0812">Transmembrane</keyword>
<dbReference type="Gene3D" id="3.30.450.40">
    <property type="match status" value="1"/>
</dbReference>
<evidence type="ECO:0000256" key="1">
    <source>
        <dbReference type="SAM" id="Phobius"/>
    </source>
</evidence>
<dbReference type="CDD" id="cd00130">
    <property type="entry name" value="PAS"/>
    <property type="match status" value="1"/>
</dbReference>
<dbReference type="InterPro" id="IPR000700">
    <property type="entry name" value="PAS-assoc_C"/>
</dbReference>
<dbReference type="EMBL" id="AAEW02000003">
    <property type="protein sequence ID" value="EAT16907.1"/>
    <property type="molecule type" value="Genomic_DNA"/>
</dbReference>
<feature type="transmembrane region" description="Helical" evidence="1">
    <location>
        <begin position="9"/>
        <end position="31"/>
    </location>
</feature>
<dbReference type="InterPro" id="IPR035965">
    <property type="entry name" value="PAS-like_dom_sf"/>
</dbReference>
<keyword evidence="1" id="KW-1133">Transmembrane helix</keyword>
<evidence type="ECO:0000259" key="2">
    <source>
        <dbReference type="PROSITE" id="PS50112"/>
    </source>
</evidence>
<keyword evidence="1" id="KW-0472">Membrane</keyword>
<dbReference type="RefSeq" id="WP_005998413.1">
    <property type="nucleotide sequence ID" value="NZ_AAEW02000003.1"/>
</dbReference>